<dbReference type="PANTHER" id="PTHR30290">
    <property type="entry name" value="PERIPLASMIC BINDING COMPONENT OF ABC TRANSPORTER"/>
    <property type="match status" value="1"/>
</dbReference>
<dbReference type="InterPro" id="IPR030678">
    <property type="entry name" value="Peptide/Ni-bd"/>
</dbReference>
<comment type="caution">
    <text evidence="2">The sequence shown here is derived from an EMBL/GenBank/DDBJ whole genome shotgun (WGS) entry which is preliminary data.</text>
</comment>
<evidence type="ECO:0000259" key="1">
    <source>
        <dbReference type="Pfam" id="PF00496"/>
    </source>
</evidence>
<evidence type="ECO:0000313" key="3">
    <source>
        <dbReference type="Proteomes" id="UP001596047"/>
    </source>
</evidence>
<reference evidence="3" key="1">
    <citation type="journal article" date="2019" name="Int. J. Syst. Evol. Microbiol.">
        <title>The Global Catalogue of Microorganisms (GCM) 10K type strain sequencing project: providing services to taxonomists for standard genome sequencing and annotation.</title>
        <authorList>
            <consortium name="The Broad Institute Genomics Platform"/>
            <consortium name="The Broad Institute Genome Sequencing Center for Infectious Disease"/>
            <person name="Wu L."/>
            <person name="Ma J."/>
        </authorList>
    </citation>
    <scope>NUCLEOTIDE SEQUENCE [LARGE SCALE GENOMIC DNA]</scope>
    <source>
        <strain evidence="3">CGMCC 1.3240</strain>
    </source>
</reference>
<dbReference type="RefSeq" id="WP_379188908.1">
    <property type="nucleotide sequence ID" value="NZ_JBHSOW010000049.1"/>
</dbReference>
<feature type="domain" description="Solute-binding protein family 5" evidence="1">
    <location>
        <begin position="96"/>
        <end position="467"/>
    </location>
</feature>
<gene>
    <name evidence="2" type="ORF">ACFPYJ_14685</name>
</gene>
<dbReference type="PROSITE" id="PS51257">
    <property type="entry name" value="PROKAR_LIPOPROTEIN"/>
    <property type="match status" value="1"/>
</dbReference>
<keyword evidence="3" id="KW-1185">Reference proteome</keyword>
<dbReference type="Gene3D" id="3.90.76.10">
    <property type="entry name" value="Dipeptide-binding Protein, Domain 1"/>
    <property type="match status" value="1"/>
</dbReference>
<sequence>MLTKGWTKSLMVGMAVSLFLVGCTKNEASKAPVSAEKPANQQAAAIGEPKTGGTITVGLSEEPDQLDVQKTGLAVADIISSNFGMGLVSQDPQTLKFEPSLAESWQVSEDGKTWTFKIRSGVTFHDGTSFTAQSYVDTVKRALDPATNAQVAGSNLAEVQSVSAPDATTLVLQLKEPFAPLLQYLSDPGFMQPLSLEAINKAGNQYGRNPVGVGPWKFESWVTGQSITLARNDAFKWPEPFYQNQGAPRPDKLVYKFISENQTRLAALDSGSIDIATGVTAKDIQKYTNNPDFEVKEMLRNGLGLFLMTNTRKPAMQDIHVRKALNMVINKDDLMKAVIQGEGVPAYGPLPPNYFGYDKAVEDYGYKYDIEAAKSELEQAGWTLNSEGMREKDGKALTFELLSMTGVWDQAAQVIQAMCKEIGIEIKITNLEWGTLVDTATKGNFDLTLMGYTYNDPDVLYLFLHSSQTGGLNFSYIKDQKLDDLLVKGRTTVDSDARKQVYADIQKYVVEQAWWVPLYTEKQFSVVNKRVQGLIVHPLRGLGLQYYDAWVNQ</sequence>
<dbReference type="Proteomes" id="UP001596047">
    <property type="component" value="Unassembled WGS sequence"/>
</dbReference>
<protein>
    <submittedName>
        <fullName evidence="2">ABC transporter substrate-binding protein</fullName>
    </submittedName>
</protein>
<dbReference type="Pfam" id="PF00496">
    <property type="entry name" value="SBP_bac_5"/>
    <property type="match status" value="1"/>
</dbReference>
<name>A0ABW0VZS4_9BACL</name>
<proteinExistence type="predicted"/>
<dbReference type="PIRSF" id="PIRSF002741">
    <property type="entry name" value="MppA"/>
    <property type="match status" value="1"/>
</dbReference>
<accession>A0ABW0VZS4</accession>
<organism evidence="2 3">
    <name type="scientific">Paenibacillus solisilvae</name>
    <dbReference type="NCBI Taxonomy" id="2486751"/>
    <lineage>
        <taxon>Bacteria</taxon>
        <taxon>Bacillati</taxon>
        <taxon>Bacillota</taxon>
        <taxon>Bacilli</taxon>
        <taxon>Bacillales</taxon>
        <taxon>Paenibacillaceae</taxon>
        <taxon>Paenibacillus</taxon>
    </lineage>
</organism>
<dbReference type="InterPro" id="IPR039424">
    <property type="entry name" value="SBP_5"/>
</dbReference>
<dbReference type="InterPro" id="IPR000914">
    <property type="entry name" value="SBP_5_dom"/>
</dbReference>
<dbReference type="CDD" id="cd08492">
    <property type="entry name" value="PBP2_NikA_DppA_OppA_like_15"/>
    <property type="match status" value="1"/>
</dbReference>
<evidence type="ECO:0000313" key="2">
    <source>
        <dbReference type="EMBL" id="MFC5650354.1"/>
    </source>
</evidence>
<dbReference type="SUPFAM" id="SSF53850">
    <property type="entry name" value="Periplasmic binding protein-like II"/>
    <property type="match status" value="1"/>
</dbReference>
<dbReference type="EMBL" id="JBHSOW010000049">
    <property type="protein sequence ID" value="MFC5650354.1"/>
    <property type="molecule type" value="Genomic_DNA"/>
</dbReference>
<dbReference type="Gene3D" id="3.40.190.10">
    <property type="entry name" value="Periplasmic binding protein-like II"/>
    <property type="match status" value="1"/>
</dbReference>
<dbReference type="Gene3D" id="3.10.105.10">
    <property type="entry name" value="Dipeptide-binding Protein, Domain 3"/>
    <property type="match status" value="1"/>
</dbReference>